<dbReference type="EMBL" id="QTSX02005715">
    <property type="protein sequence ID" value="KAJ9058607.1"/>
    <property type="molecule type" value="Genomic_DNA"/>
</dbReference>
<dbReference type="Proteomes" id="UP001165960">
    <property type="component" value="Unassembled WGS sequence"/>
</dbReference>
<accession>A0ACC2S8U3</accession>
<evidence type="ECO:0000313" key="2">
    <source>
        <dbReference type="Proteomes" id="UP001165960"/>
    </source>
</evidence>
<protein>
    <submittedName>
        <fullName evidence="1">Uncharacterized protein</fullName>
    </submittedName>
</protein>
<gene>
    <name evidence="1" type="ORF">DSO57_1010631</name>
</gene>
<keyword evidence="2" id="KW-1185">Reference proteome</keyword>
<comment type="caution">
    <text evidence="1">The sequence shown here is derived from an EMBL/GenBank/DDBJ whole genome shotgun (WGS) entry which is preliminary data.</text>
</comment>
<name>A0ACC2S8U3_9FUNG</name>
<reference evidence="1" key="1">
    <citation type="submission" date="2022-04" db="EMBL/GenBank/DDBJ databases">
        <title>Genome of the entomopathogenic fungus Entomophthora muscae.</title>
        <authorList>
            <person name="Elya C."/>
            <person name="Lovett B.R."/>
            <person name="Lee E."/>
            <person name="Macias A.M."/>
            <person name="Hajek A.E."/>
            <person name="De Bivort B.L."/>
            <person name="Kasson M.T."/>
            <person name="De Fine Licht H.H."/>
            <person name="Stajich J.E."/>
        </authorList>
    </citation>
    <scope>NUCLEOTIDE SEQUENCE</scope>
    <source>
        <strain evidence="1">Berkeley</strain>
    </source>
</reference>
<proteinExistence type="predicted"/>
<organism evidence="1 2">
    <name type="scientific">Entomophthora muscae</name>
    <dbReference type="NCBI Taxonomy" id="34485"/>
    <lineage>
        <taxon>Eukaryota</taxon>
        <taxon>Fungi</taxon>
        <taxon>Fungi incertae sedis</taxon>
        <taxon>Zoopagomycota</taxon>
        <taxon>Entomophthoromycotina</taxon>
        <taxon>Entomophthoromycetes</taxon>
        <taxon>Entomophthorales</taxon>
        <taxon>Entomophthoraceae</taxon>
        <taxon>Entomophthora</taxon>
    </lineage>
</organism>
<evidence type="ECO:0000313" key="1">
    <source>
        <dbReference type="EMBL" id="KAJ9058607.1"/>
    </source>
</evidence>
<sequence length="88" mass="10350">MFGDMWTQPSIVSSSLIGKSKWKMKQQSLHFILQQDTSKDNGVYRIVTRSFPTYIGKPICIYFLTSQLQRVKMCLRCLNIFDTYMRNS</sequence>